<proteinExistence type="predicted"/>
<dbReference type="AlphaFoldDB" id="A0A917V2K4"/>
<evidence type="ECO:0000313" key="1">
    <source>
        <dbReference type="EMBL" id="GGK23852.1"/>
    </source>
</evidence>
<comment type="caution">
    <text evidence="1">The sequence shown here is derived from an EMBL/GenBank/DDBJ whole genome shotgun (WGS) entry which is preliminary data.</text>
</comment>
<dbReference type="RefSeq" id="WP_188909843.1">
    <property type="nucleotide sequence ID" value="NZ_BMMF01000002.1"/>
</dbReference>
<reference evidence="1 2" key="1">
    <citation type="journal article" date="2014" name="Int. J. Syst. Evol. Microbiol.">
        <title>Complete genome sequence of Corynebacterium casei LMG S-19264T (=DSM 44701T), isolated from a smear-ripened cheese.</title>
        <authorList>
            <consortium name="US DOE Joint Genome Institute (JGI-PGF)"/>
            <person name="Walter F."/>
            <person name="Albersmeier A."/>
            <person name="Kalinowski J."/>
            <person name="Ruckert C."/>
        </authorList>
    </citation>
    <scope>NUCLEOTIDE SEQUENCE [LARGE SCALE GENOMIC DNA]</scope>
    <source>
        <strain evidence="1 2">CGMCC 1.9161</strain>
    </source>
</reference>
<protein>
    <submittedName>
        <fullName evidence="1">Uncharacterized protein</fullName>
    </submittedName>
</protein>
<organism evidence="1 2">
    <name type="scientific">Salinarimonas ramus</name>
    <dbReference type="NCBI Taxonomy" id="690164"/>
    <lineage>
        <taxon>Bacteria</taxon>
        <taxon>Pseudomonadati</taxon>
        <taxon>Pseudomonadota</taxon>
        <taxon>Alphaproteobacteria</taxon>
        <taxon>Hyphomicrobiales</taxon>
        <taxon>Salinarimonadaceae</taxon>
        <taxon>Salinarimonas</taxon>
    </lineage>
</organism>
<sequence>MPGTIHTAPPAGAHDDSRPLGLLDAIDELNRGLNLLVALQMAVETLDGPDRNGLAELVAATRSKILAGRDRVDAVRGTRSPSL</sequence>
<evidence type="ECO:0000313" key="2">
    <source>
        <dbReference type="Proteomes" id="UP000600449"/>
    </source>
</evidence>
<dbReference type="Proteomes" id="UP000600449">
    <property type="component" value="Unassembled WGS sequence"/>
</dbReference>
<keyword evidence="2" id="KW-1185">Reference proteome</keyword>
<dbReference type="EMBL" id="BMMF01000002">
    <property type="protein sequence ID" value="GGK23852.1"/>
    <property type="molecule type" value="Genomic_DNA"/>
</dbReference>
<accession>A0A917V2K4</accession>
<name>A0A917V2K4_9HYPH</name>
<gene>
    <name evidence="1" type="ORF">GCM10011322_08110</name>
</gene>